<sequence length="95" mass="11274">MMEIEQGRLLRSHAFQEVSLRVSLERFAWFLPPPSIFHFKFPHLPFIPLRTVISTHPVVRLMISVRKMLFPFSMDKFKLLINIFNMFTTPPLSQT</sequence>
<accession>A0ABW2RH43</accession>
<name>A0ABW2RH43_9BACL</name>
<dbReference type="RefSeq" id="WP_379863557.1">
    <property type="nucleotide sequence ID" value="NZ_JBHTBW010000008.1"/>
</dbReference>
<evidence type="ECO:0000313" key="2">
    <source>
        <dbReference type="Proteomes" id="UP001596500"/>
    </source>
</evidence>
<gene>
    <name evidence="1" type="ORF">ACFQNG_03960</name>
</gene>
<comment type="caution">
    <text evidence="1">The sequence shown here is derived from an EMBL/GenBank/DDBJ whole genome shotgun (WGS) entry which is preliminary data.</text>
</comment>
<keyword evidence="2" id="KW-1185">Reference proteome</keyword>
<dbReference type="EMBL" id="JBHTBW010000008">
    <property type="protein sequence ID" value="MFC7440315.1"/>
    <property type="molecule type" value="Genomic_DNA"/>
</dbReference>
<dbReference type="Proteomes" id="UP001596500">
    <property type="component" value="Unassembled WGS sequence"/>
</dbReference>
<evidence type="ECO:0000313" key="1">
    <source>
        <dbReference type="EMBL" id="MFC7440315.1"/>
    </source>
</evidence>
<reference evidence="2" key="1">
    <citation type="journal article" date="2019" name="Int. J. Syst. Evol. Microbiol.">
        <title>The Global Catalogue of Microorganisms (GCM) 10K type strain sequencing project: providing services to taxonomists for standard genome sequencing and annotation.</title>
        <authorList>
            <consortium name="The Broad Institute Genomics Platform"/>
            <consortium name="The Broad Institute Genome Sequencing Center for Infectious Disease"/>
            <person name="Wu L."/>
            <person name="Ma J."/>
        </authorList>
    </citation>
    <scope>NUCLEOTIDE SEQUENCE [LARGE SCALE GENOMIC DNA]</scope>
    <source>
        <strain evidence="2">CGMCC 1.12942</strain>
    </source>
</reference>
<protein>
    <submittedName>
        <fullName evidence="1">Uncharacterized protein</fullName>
    </submittedName>
</protein>
<organism evidence="1 2">
    <name type="scientific">Laceyella putida</name>
    <dbReference type="NCBI Taxonomy" id="110101"/>
    <lineage>
        <taxon>Bacteria</taxon>
        <taxon>Bacillati</taxon>
        <taxon>Bacillota</taxon>
        <taxon>Bacilli</taxon>
        <taxon>Bacillales</taxon>
        <taxon>Thermoactinomycetaceae</taxon>
        <taxon>Laceyella</taxon>
    </lineage>
</organism>
<proteinExistence type="predicted"/>